<evidence type="ECO:0000259" key="2">
    <source>
        <dbReference type="Pfam" id="PF04064"/>
    </source>
</evidence>
<accession>A0A4Y9Y1H5</accession>
<name>A0A4Y9Y1H5_9APHY</name>
<comment type="caution">
    <text evidence="3">The sequence shown here is derived from an EMBL/GenBank/DDBJ whole genome shotgun (WGS) entry which is preliminary data.</text>
</comment>
<dbReference type="InterPro" id="IPR007206">
    <property type="entry name" value="Protein_HGH1_C"/>
</dbReference>
<dbReference type="PANTHER" id="PTHR13387">
    <property type="entry name" value="PROTEIN HGH1 HOMOLOG"/>
    <property type="match status" value="1"/>
</dbReference>
<sequence length="664" mass="74742">MSRTDAFVQGAAAEETEDKEKRLRKGTLHFLSSVFANLSTTPAGRMFFLKPRPVDATKSEGDLEYPLTKLLVFTEHKDTIRRGGVASTIKNCAFHVQAHRALLSPESERVAVQPSTAEAPGMDILPYVLLPLAGPEEFDLEDQELLPPALQFLPATKTREPDTVLRLIHVETLLLLCTTRWGRDYMRSNGVYEIVRALHENEQVDKQPPSYKPEHLEDVVLVVRLRPISITGNVYVVYLSFMLLTFRYRTTLIPYVPNPVKSMFPRLGHYTPLSTFAEQADAGLTSTSFDIEANIREGDSRAGLDERGTQEVVEIMRRERVNFDQARLIRQNRILLANGIDPSEQAVEDKQKLSFPVEVLDEIIAITVAKHKDFSRIANISLASYVLRQIALRHFFAMFAPVSSRHWSRCCQIPGIFSWVRKLKCTTDVLTLQPTLLLKLLNLQVVELDFLPDGLATQAQRVKLLLSLLPATLTELRLLNVPRIDTHILGLVAAQCPALETLDVTCIGRFDEGCCWLCFEESSTCIIHSPIPDVYPSIKELSVAFGTALKPLQRLQHVFLGILLSSSDIFDAHFQHRFGPYIMYSDGPIGPDGCGLCVQNHALLVRQDELIAGAMIASILPSLQTISWSTWFAREEEGDESDDRLTTVWIRRADGVIHARREPW</sequence>
<feature type="domain" description="Protein HGH1 C-terminal" evidence="2">
    <location>
        <begin position="172"/>
        <end position="206"/>
    </location>
</feature>
<dbReference type="InterPro" id="IPR007205">
    <property type="entry name" value="Protein_HGH1_N"/>
</dbReference>
<protein>
    <submittedName>
        <fullName evidence="3">Uncharacterized protein</fullName>
    </submittedName>
</protein>
<feature type="domain" description="Protein HGH1 N-terminal" evidence="1">
    <location>
        <begin position="5"/>
        <end position="166"/>
    </location>
</feature>
<dbReference type="AlphaFoldDB" id="A0A4Y9Y1H5"/>
<dbReference type="InterPro" id="IPR039717">
    <property type="entry name" value="Hgh1"/>
</dbReference>
<proteinExistence type="predicted"/>
<dbReference type="Pfam" id="PF04064">
    <property type="entry name" value="DUF384"/>
    <property type="match status" value="1"/>
</dbReference>
<dbReference type="EMBL" id="SEKV01000525">
    <property type="protein sequence ID" value="TFY56190.1"/>
    <property type="molecule type" value="Genomic_DNA"/>
</dbReference>
<reference evidence="3 4" key="1">
    <citation type="submission" date="2019-01" db="EMBL/GenBank/DDBJ databases">
        <title>Genome sequencing of the rare red list fungi Fomitopsis rosea.</title>
        <authorList>
            <person name="Buettner E."/>
            <person name="Kellner H."/>
        </authorList>
    </citation>
    <scope>NUCLEOTIDE SEQUENCE [LARGE SCALE GENOMIC DNA]</scope>
    <source>
        <strain evidence="3 4">DSM 105464</strain>
    </source>
</reference>
<dbReference type="STRING" id="34475.A0A4Y9Y1H5"/>
<dbReference type="Pfam" id="PF04063">
    <property type="entry name" value="DUF383"/>
    <property type="match status" value="1"/>
</dbReference>
<dbReference type="InterPro" id="IPR018559">
    <property type="entry name" value="DUF2015"/>
</dbReference>
<dbReference type="PANTHER" id="PTHR13387:SF9">
    <property type="entry name" value="PROTEIN HGH1 HOMOLOG"/>
    <property type="match status" value="1"/>
</dbReference>
<evidence type="ECO:0000313" key="3">
    <source>
        <dbReference type="EMBL" id="TFY56190.1"/>
    </source>
</evidence>
<evidence type="ECO:0000313" key="4">
    <source>
        <dbReference type="Proteomes" id="UP000298390"/>
    </source>
</evidence>
<organism evidence="3 4">
    <name type="scientific">Rhodofomes roseus</name>
    <dbReference type="NCBI Taxonomy" id="34475"/>
    <lineage>
        <taxon>Eukaryota</taxon>
        <taxon>Fungi</taxon>
        <taxon>Dikarya</taxon>
        <taxon>Basidiomycota</taxon>
        <taxon>Agaricomycotina</taxon>
        <taxon>Agaricomycetes</taxon>
        <taxon>Polyporales</taxon>
        <taxon>Rhodofomes</taxon>
    </lineage>
</organism>
<evidence type="ECO:0000259" key="1">
    <source>
        <dbReference type="Pfam" id="PF04063"/>
    </source>
</evidence>
<dbReference type="Pfam" id="PF09435">
    <property type="entry name" value="DUF2015"/>
    <property type="match status" value="1"/>
</dbReference>
<gene>
    <name evidence="3" type="ORF">EVJ58_g7791</name>
</gene>
<dbReference type="Proteomes" id="UP000298390">
    <property type="component" value="Unassembled WGS sequence"/>
</dbReference>